<dbReference type="Proteomes" id="UP001223390">
    <property type="component" value="Unassembled WGS sequence"/>
</dbReference>
<name>A0ABT7H479_9ACTN</name>
<dbReference type="SMART" id="SM00860">
    <property type="entry name" value="SMI1_KNR4"/>
    <property type="match status" value="1"/>
</dbReference>
<reference evidence="2 3" key="1">
    <citation type="submission" date="2023-05" db="EMBL/GenBank/DDBJ databases">
        <title>Sequencing and Assembly of Streptomyces sp. NP73.</title>
        <authorList>
            <person name="Konwar A.N."/>
            <person name="Saikia K."/>
            <person name="Thakur D."/>
        </authorList>
    </citation>
    <scope>NUCLEOTIDE SEQUENCE [LARGE SCALE GENOMIC DNA]</scope>
    <source>
        <strain evidence="2 3">NP73</strain>
    </source>
</reference>
<organism evidence="2 3">
    <name type="scientific">Streptomyces katrae</name>
    <dbReference type="NCBI Taxonomy" id="68223"/>
    <lineage>
        <taxon>Bacteria</taxon>
        <taxon>Bacillati</taxon>
        <taxon>Actinomycetota</taxon>
        <taxon>Actinomycetes</taxon>
        <taxon>Kitasatosporales</taxon>
        <taxon>Streptomycetaceae</taxon>
        <taxon>Streptomyces</taxon>
    </lineage>
</organism>
<dbReference type="Pfam" id="PF09346">
    <property type="entry name" value="SMI1_KNR4"/>
    <property type="match status" value="1"/>
</dbReference>
<gene>
    <name evidence="2" type="ORF">QEZ40_006233</name>
</gene>
<evidence type="ECO:0000259" key="1">
    <source>
        <dbReference type="SMART" id="SM00860"/>
    </source>
</evidence>
<dbReference type="InterPro" id="IPR037883">
    <property type="entry name" value="Knr4/Smi1-like_sf"/>
</dbReference>
<feature type="domain" description="Knr4/Smi1-like" evidence="1">
    <location>
        <begin position="38"/>
        <end position="182"/>
    </location>
</feature>
<sequence>MTGWDARGVRARIREMAADDPGRQRFGAETHRYGLAPPVPEAEIRAFEEAHGIALPREYRSFVAEVGDGPAGPSHGVLPLTAPRPEAGEEWAVDDEWREDRLPGRLAGPFPLTAPLPGPVRGPQAALTRGTLTLAERGCGVFLRLVLNGPRRGEVWQLDPDWGGFVPVSTGFHSWYTAWLESPWLKDQLR</sequence>
<dbReference type="EMBL" id="JASITI010000062">
    <property type="protein sequence ID" value="MDK9500413.1"/>
    <property type="molecule type" value="Genomic_DNA"/>
</dbReference>
<dbReference type="SUPFAM" id="SSF160631">
    <property type="entry name" value="SMI1/KNR4-like"/>
    <property type="match status" value="1"/>
</dbReference>
<dbReference type="RefSeq" id="WP_285346042.1">
    <property type="nucleotide sequence ID" value="NZ_JASITI010000062.1"/>
</dbReference>
<evidence type="ECO:0000313" key="3">
    <source>
        <dbReference type="Proteomes" id="UP001223390"/>
    </source>
</evidence>
<accession>A0ABT7H479</accession>
<dbReference type="InterPro" id="IPR018958">
    <property type="entry name" value="Knr4/Smi1-like_dom"/>
</dbReference>
<protein>
    <submittedName>
        <fullName evidence="2">SMI1/KNR4 family protein</fullName>
    </submittedName>
</protein>
<evidence type="ECO:0000313" key="2">
    <source>
        <dbReference type="EMBL" id="MDK9500413.1"/>
    </source>
</evidence>
<proteinExistence type="predicted"/>
<comment type="caution">
    <text evidence="2">The sequence shown here is derived from an EMBL/GenBank/DDBJ whole genome shotgun (WGS) entry which is preliminary data.</text>
</comment>
<keyword evidence="3" id="KW-1185">Reference proteome</keyword>